<feature type="transmembrane region" description="Helical" evidence="1">
    <location>
        <begin position="126"/>
        <end position="144"/>
    </location>
</feature>
<gene>
    <name evidence="2" type="ORF">Q765_08230</name>
</gene>
<keyword evidence="3" id="KW-1185">Reference proteome</keyword>
<reference evidence="2 3" key="1">
    <citation type="submission" date="2013-09" db="EMBL/GenBank/DDBJ databases">
        <authorList>
            <person name="Zeng Z."/>
            <person name="Chen C."/>
        </authorList>
    </citation>
    <scope>NUCLEOTIDE SEQUENCE [LARGE SCALE GENOMIC DNA]</scope>
    <source>
        <strain evidence="2 3">WB 3.3-2</strain>
    </source>
</reference>
<sequence>MTFSKFASYLGYVSSIALVIGLVIGFLFYKKLDRLHKRILIYMALMLAVDIACRILQYYKHPNMIVLPIFSFAELLFFVYIYNSYLLKKESKIIIGLGLLALVYIIAEFLQYFVFNTLNLKQFQPYCKITDNFVIIIMALAFYYQKMNSFNETKWNNFRLNTAILIYFTINTIIYIPFNFIINENIGVRFYIWMVNIVIILLFYSYLSILIWKNGRRVIAKS</sequence>
<dbReference type="EMBL" id="JRLX01000007">
    <property type="protein sequence ID" value="KGO86942.1"/>
    <property type="molecule type" value="Genomic_DNA"/>
</dbReference>
<evidence type="ECO:0008006" key="4">
    <source>
        <dbReference type="Google" id="ProtNLM"/>
    </source>
</evidence>
<evidence type="ECO:0000256" key="1">
    <source>
        <dbReference type="SAM" id="Phobius"/>
    </source>
</evidence>
<dbReference type="AlphaFoldDB" id="A0A0A2M2R4"/>
<evidence type="ECO:0000313" key="2">
    <source>
        <dbReference type="EMBL" id="KGO86942.1"/>
    </source>
</evidence>
<proteinExistence type="predicted"/>
<accession>A0A0A2M2R4</accession>
<keyword evidence="1" id="KW-0472">Membrane</keyword>
<feature type="transmembrane region" description="Helical" evidence="1">
    <location>
        <begin position="65"/>
        <end position="82"/>
    </location>
</feature>
<feature type="transmembrane region" description="Helical" evidence="1">
    <location>
        <begin position="164"/>
        <end position="182"/>
    </location>
</feature>
<evidence type="ECO:0000313" key="3">
    <source>
        <dbReference type="Proteomes" id="UP000030152"/>
    </source>
</evidence>
<feature type="transmembrane region" description="Helical" evidence="1">
    <location>
        <begin position="188"/>
        <end position="212"/>
    </location>
</feature>
<dbReference type="eggNOG" id="ENOG5033M0D">
    <property type="taxonomic scope" value="Bacteria"/>
</dbReference>
<protein>
    <recommendedName>
        <fullName evidence="4">Histidine kinase</fullName>
    </recommendedName>
</protein>
<feature type="transmembrane region" description="Helical" evidence="1">
    <location>
        <begin position="40"/>
        <end position="59"/>
    </location>
</feature>
<feature type="transmembrane region" description="Helical" evidence="1">
    <location>
        <begin position="6"/>
        <end position="28"/>
    </location>
</feature>
<dbReference type="Proteomes" id="UP000030152">
    <property type="component" value="Unassembled WGS sequence"/>
</dbReference>
<feature type="transmembrane region" description="Helical" evidence="1">
    <location>
        <begin position="94"/>
        <end position="114"/>
    </location>
</feature>
<keyword evidence="1" id="KW-0812">Transmembrane</keyword>
<name>A0A0A2M2R4_9FLAO</name>
<keyword evidence="1" id="KW-1133">Transmembrane helix</keyword>
<comment type="caution">
    <text evidence="2">The sequence shown here is derived from an EMBL/GenBank/DDBJ whole genome shotgun (WGS) entry which is preliminary data.</text>
</comment>
<organism evidence="2 3">
    <name type="scientific">Flavobacterium rivuli WB 3.3-2 = DSM 21788</name>
    <dbReference type="NCBI Taxonomy" id="1121895"/>
    <lineage>
        <taxon>Bacteria</taxon>
        <taxon>Pseudomonadati</taxon>
        <taxon>Bacteroidota</taxon>
        <taxon>Flavobacteriia</taxon>
        <taxon>Flavobacteriales</taxon>
        <taxon>Flavobacteriaceae</taxon>
        <taxon>Flavobacterium</taxon>
    </lineage>
</organism>